<comment type="caution">
    <text evidence="1">The sequence shown here is derived from an EMBL/GenBank/DDBJ whole genome shotgun (WGS) entry which is preliminary data.</text>
</comment>
<accession>A0A1A0D8R6</accession>
<sequence length="154" mass="17133">MYDAICPISMSKSVEIGDFCAISVEIEHRHFWSCFRDFVSMYDAICPISMSKSVEIGDFCAISVEIEEMCQFCGKRPISIAKSVEIEGFCAISVEIEEMCQFCGKCPISIAKSVEIGGFCAKTPVTALNDRKCDQNVVYAVLSRFLSQNPDFDT</sequence>
<dbReference type="Proteomes" id="UP000093796">
    <property type="component" value="Unassembled WGS sequence"/>
</dbReference>
<name>A0A1A0D8R6_ACEPA</name>
<proteinExistence type="predicted"/>
<reference evidence="1 2" key="1">
    <citation type="submission" date="2016-05" db="EMBL/GenBank/DDBJ databases">
        <title>Genome sequencing of Acetobacter pasteurianus strain SRCM100623.</title>
        <authorList>
            <person name="Song Y.R."/>
        </authorList>
    </citation>
    <scope>NUCLEOTIDE SEQUENCE [LARGE SCALE GENOMIC DNA]</scope>
    <source>
        <strain evidence="1 2">SRCM100623</strain>
    </source>
</reference>
<dbReference type="EMBL" id="LYUD01000110">
    <property type="protein sequence ID" value="OAZ71211.1"/>
    <property type="molecule type" value="Genomic_DNA"/>
</dbReference>
<dbReference type="AlphaFoldDB" id="A0A1A0D8R6"/>
<gene>
    <name evidence="1" type="ORF">SRCM100623_02101</name>
</gene>
<organism evidence="1 2">
    <name type="scientific">Acetobacter pasteurianus</name>
    <name type="common">Acetobacter turbidans</name>
    <dbReference type="NCBI Taxonomy" id="438"/>
    <lineage>
        <taxon>Bacteria</taxon>
        <taxon>Pseudomonadati</taxon>
        <taxon>Pseudomonadota</taxon>
        <taxon>Alphaproteobacteria</taxon>
        <taxon>Acetobacterales</taxon>
        <taxon>Acetobacteraceae</taxon>
        <taxon>Acetobacter</taxon>
    </lineage>
</organism>
<protein>
    <submittedName>
        <fullName evidence="1">Uncharacterized protein</fullName>
    </submittedName>
</protein>
<evidence type="ECO:0000313" key="1">
    <source>
        <dbReference type="EMBL" id="OAZ71211.1"/>
    </source>
</evidence>
<evidence type="ECO:0000313" key="2">
    <source>
        <dbReference type="Proteomes" id="UP000093796"/>
    </source>
</evidence>
<dbReference type="PATRIC" id="fig|438.15.peg.2333"/>